<reference evidence="3" key="3">
    <citation type="submission" date="2023-05" db="EMBL/GenBank/DDBJ databases">
        <authorList>
            <person name="Smith C.H."/>
        </authorList>
    </citation>
    <scope>NUCLEOTIDE SEQUENCE</scope>
    <source>
        <strain evidence="3">CHS0354</strain>
        <tissue evidence="3">Mantle</tissue>
    </source>
</reference>
<organism evidence="3 4">
    <name type="scientific">Potamilus streckersoni</name>
    <dbReference type="NCBI Taxonomy" id="2493646"/>
    <lineage>
        <taxon>Eukaryota</taxon>
        <taxon>Metazoa</taxon>
        <taxon>Spiralia</taxon>
        <taxon>Lophotrochozoa</taxon>
        <taxon>Mollusca</taxon>
        <taxon>Bivalvia</taxon>
        <taxon>Autobranchia</taxon>
        <taxon>Heteroconchia</taxon>
        <taxon>Palaeoheterodonta</taxon>
        <taxon>Unionida</taxon>
        <taxon>Unionoidea</taxon>
        <taxon>Unionidae</taxon>
        <taxon>Ambleminae</taxon>
        <taxon>Lampsilini</taxon>
        <taxon>Potamilus</taxon>
    </lineage>
</organism>
<reference evidence="3" key="2">
    <citation type="journal article" date="2021" name="Genome Biol. Evol.">
        <title>Developing a high-quality reference genome for a parasitic bivalve with doubly uniparental inheritance (Bivalvia: Unionida).</title>
        <authorList>
            <person name="Smith C.H."/>
        </authorList>
    </citation>
    <scope>NUCLEOTIDE SEQUENCE</scope>
    <source>
        <strain evidence="3">CHS0354</strain>
        <tissue evidence="3">Mantle</tissue>
    </source>
</reference>
<keyword evidence="4" id="KW-1185">Reference proteome</keyword>
<feature type="coiled-coil region" evidence="1">
    <location>
        <begin position="284"/>
        <end position="400"/>
    </location>
</feature>
<dbReference type="InterPro" id="IPR011029">
    <property type="entry name" value="DEATH-like_dom_sf"/>
</dbReference>
<dbReference type="AlphaFoldDB" id="A0AAE0VJ49"/>
<dbReference type="Proteomes" id="UP001195483">
    <property type="component" value="Unassembled WGS sequence"/>
</dbReference>
<accession>A0AAE0VJ49</accession>
<dbReference type="EMBL" id="JAEAOA010001694">
    <property type="protein sequence ID" value="KAK3579526.1"/>
    <property type="molecule type" value="Genomic_DNA"/>
</dbReference>
<evidence type="ECO:0000259" key="2">
    <source>
        <dbReference type="PROSITE" id="PS50017"/>
    </source>
</evidence>
<dbReference type="Gene3D" id="1.10.533.10">
    <property type="entry name" value="Death Domain, Fas"/>
    <property type="match status" value="1"/>
</dbReference>
<dbReference type="PROSITE" id="PS50017">
    <property type="entry name" value="DEATH_DOMAIN"/>
    <property type="match status" value="1"/>
</dbReference>
<keyword evidence="1" id="KW-0175">Coiled coil</keyword>
<gene>
    <name evidence="3" type="ORF">CHS0354_028357</name>
</gene>
<sequence>MATRHNIRPNRVLKMRPILGYRMPTLATKATFLLPLDDVSTVKPTTNHLESLDKRSPSSLRQVRCLLASEIKTVKKKLTRLERAYYGVGKNLDYEVEKYVMPIKGAMRGIMCSVLSSAKSIEGVLKSAMDPEKYKGDPDDVILLKEVYQKVQNFVPVKFTDIVKTCYKMIQFLEKYCISFYDPERDGNLETAMHYEEQIKLWTKTVKESLEKIETLGQQFKKGEIHYHMLSTPVASYCQRQECESVPFLLLFADACTSVRTALSVMSSWMKSDENYASYLENDIKDYERQRLEQMKLMREAREKYHSAIFKLNQVDMEHSRMESEINNLREKKDAMEVEERHLADLSKELMLDKEFKEGRREMLQAKLRAEAEELDEQDIEGIQITLDILEDEIRSTNERHPLIARQLNAVHYKLDWIKGKRAIADRMLQEIEQCRAEVMDTEANKVKREAEYETIEQTLETARRLHLYKCSSDILERIFYGLPLVSRHAKQTIVPNGAEDTLDKACEVVIENVQLDWMNLYRRLPFFPKRGAETIEKDIACISIEGARGPKKNVVAVALSRWRRHHTRARVDDLLQGLKAIKRMDVVREIDLTLNPPPEEEEEEEYIPPDLDPNLIPHYRDVLKFDQFRASKRFKLEEKDPFEIYF</sequence>
<evidence type="ECO:0000256" key="1">
    <source>
        <dbReference type="SAM" id="Coils"/>
    </source>
</evidence>
<dbReference type="CDD" id="cd01670">
    <property type="entry name" value="Death"/>
    <property type="match status" value="1"/>
</dbReference>
<evidence type="ECO:0000313" key="4">
    <source>
        <dbReference type="Proteomes" id="UP001195483"/>
    </source>
</evidence>
<dbReference type="GO" id="GO:0007165">
    <property type="term" value="P:signal transduction"/>
    <property type="evidence" value="ECO:0007669"/>
    <property type="project" value="InterPro"/>
</dbReference>
<reference evidence="3" key="1">
    <citation type="journal article" date="2021" name="Genome Biol. Evol.">
        <title>A High-Quality Reference Genome for a Parasitic Bivalve with Doubly Uniparental Inheritance (Bivalvia: Unionida).</title>
        <authorList>
            <person name="Smith C.H."/>
        </authorList>
    </citation>
    <scope>NUCLEOTIDE SEQUENCE</scope>
    <source>
        <strain evidence="3">CHS0354</strain>
    </source>
</reference>
<evidence type="ECO:0000313" key="3">
    <source>
        <dbReference type="EMBL" id="KAK3579526.1"/>
    </source>
</evidence>
<name>A0AAE0VJ49_9BIVA</name>
<feature type="domain" description="Death" evidence="2">
    <location>
        <begin position="560"/>
        <end position="595"/>
    </location>
</feature>
<dbReference type="InterPro" id="IPR000488">
    <property type="entry name" value="Death_dom"/>
</dbReference>
<comment type="caution">
    <text evidence="3">The sequence shown here is derived from an EMBL/GenBank/DDBJ whole genome shotgun (WGS) entry which is preliminary data.</text>
</comment>
<protein>
    <recommendedName>
        <fullName evidence="2">Death domain-containing protein</fullName>
    </recommendedName>
</protein>
<proteinExistence type="predicted"/>